<accession>A0A917NSF9</accession>
<evidence type="ECO:0000313" key="4">
    <source>
        <dbReference type="Proteomes" id="UP000661507"/>
    </source>
</evidence>
<dbReference type="EMBL" id="BMKW01000007">
    <property type="protein sequence ID" value="GGJ20577.1"/>
    <property type="molecule type" value="Genomic_DNA"/>
</dbReference>
<feature type="chain" id="PRO_5036803554" description="Transglycosylase SLT domain-containing protein" evidence="1">
    <location>
        <begin position="26"/>
        <end position="365"/>
    </location>
</feature>
<dbReference type="GO" id="GO:0008933">
    <property type="term" value="F:peptidoglycan lytic transglycosylase activity"/>
    <property type="evidence" value="ECO:0007669"/>
    <property type="project" value="TreeGrafter"/>
</dbReference>
<dbReference type="InterPro" id="IPR011970">
    <property type="entry name" value="MltB_2"/>
</dbReference>
<organism evidence="3 4">
    <name type="scientific">Neoroseomonas lacus</name>
    <dbReference type="NCBI Taxonomy" id="287609"/>
    <lineage>
        <taxon>Bacteria</taxon>
        <taxon>Pseudomonadati</taxon>
        <taxon>Pseudomonadota</taxon>
        <taxon>Alphaproteobacteria</taxon>
        <taxon>Acetobacterales</taxon>
        <taxon>Acetobacteraceae</taxon>
        <taxon>Neoroseomonas</taxon>
    </lineage>
</organism>
<dbReference type="CDD" id="cd13399">
    <property type="entry name" value="Slt35-like"/>
    <property type="match status" value="1"/>
</dbReference>
<feature type="signal peptide" evidence="1">
    <location>
        <begin position="1"/>
        <end position="25"/>
    </location>
</feature>
<evidence type="ECO:0000256" key="1">
    <source>
        <dbReference type="SAM" id="SignalP"/>
    </source>
</evidence>
<evidence type="ECO:0000259" key="2">
    <source>
        <dbReference type="Pfam" id="PF13406"/>
    </source>
</evidence>
<dbReference type="SUPFAM" id="SSF53955">
    <property type="entry name" value="Lysozyme-like"/>
    <property type="match status" value="1"/>
</dbReference>
<keyword evidence="1" id="KW-0732">Signal</keyword>
<reference evidence="3" key="2">
    <citation type="submission" date="2020-09" db="EMBL/GenBank/DDBJ databases">
        <authorList>
            <person name="Sun Q."/>
            <person name="Zhou Y."/>
        </authorList>
    </citation>
    <scope>NUCLEOTIDE SEQUENCE</scope>
    <source>
        <strain evidence="3">CGMCC 1.3617</strain>
    </source>
</reference>
<dbReference type="AlphaFoldDB" id="A0A917NSF9"/>
<comment type="caution">
    <text evidence="3">The sequence shown here is derived from an EMBL/GenBank/DDBJ whole genome shotgun (WGS) entry which is preliminary data.</text>
</comment>
<keyword evidence="4" id="KW-1185">Reference proteome</keyword>
<protein>
    <recommendedName>
        <fullName evidence="2">Transglycosylase SLT domain-containing protein</fullName>
    </recommendedName>
</protein>
<dbReference type="InterPro" id="IPR043426">
    <property type="entry name" value="MltB-like"/>
</dbReference>
<reference evidence="3" key="1">
    <citation type="journal article" date="2014" name="Int. J. Syst. Evol. Microbiol.">
        <title>Complete genome sequence of Corynebacterium casei LMG S-19264T (=DSM 44701T), isolated from a smear-ripened cheese.</title>
        <authorList>
            <consortium name="US DOE Joint Genome Institute (JGI-PGF)"/>
            <person name="Walter F."/>
            <person name="Albersmeier A."/>
            <person name="Kalinowski J."/>
            <person name="Ruckert C."/>
        </authorList>
    </citation>
    <scope>NUCLEOTIDE SEQUENCE</scope>
    <source>
        <strain evidence="3">CGMCC 1.3617</strain>
    </source>
</reference>
<name>A0A917NSF9_9PROT</name>
<dbReference type="GO" id="GO:0009253">
    <property type="term" value="P:peptidoglycan catabolic process"/>
    <property type="evidence" value="ECO:0007669"/>
    <property type="project" value="TreeGrafter"/>
</dbReference>
<dbReference type="Gene3D" id="1.10.530.10">
    <property type="match status" value="1"/>
</dbReference>
<dbReference type="Gene3D" id="1.10.8.350">
    <property type="entry name" value="Bacterial muramidase"/>
    <property type="match status" value="1"/>
</dbReference>
<dbReference type="Proteomes" id="UP000661507">
    <property type="component" value="Unassembled WGS sequence"/>
</dbReference>
<dbReference type="InterPro" id="IPR023346">
    <property type="entry name" value="Lysozyme-like_dom_sf"/>
</dbReference>
<dbReference type="PANTHER" id="PTHR30163">
    <property type="entry name" value="MEMBRANE-BOUND LYTIC MUREIN TRANSGLYCOSYLASE B"/>
    <property type="match status" value="1"/>
</dbReference>
<dbReference type="NCBIfam" id="TIGR02283">
    <property type="entry name" value="MltB_2"/>
    <property type="match status" value="1"/>
</dbReference>
<gene>
    <name evidence="3" type="ORF">GCM10011320_29810</name>
</gene>
<dbReference type="InterPro" id="IPR031304">
    <property type="entry name" value="SLT_2"/>
</dbReference>
<feature type="domain" description="Transglycosylase SLT" evidence="2">
    <location>
        <begin position="70"/>
        <end position="362"/>
    </location>
</feature>
<dbReference type="PANTHER" id="PTHR30163:SF8">
    <property type="entry name" value="LYTIC MUREIN TRANSGLYCOSYLASE"/>
    <property type="match status" value="1"/>
</dbReference>
<dbReference type="Pfam" id="PF13406">
    <property type="entry name" value="SLT_2"/>
    <property type="match status" value="1"/>
</dbReference>
<dbReference type="FunFam" id="1.10.8.350:FF:000001">
    <property type="entry name" value="Lytic murein transglycosylase B"/>
    <property type="match status" value="1"/>
</dbReference>
<sequence>MQVVFASARSAWHLTVMITRRILLAAAPLAGCAASPSNNAPAATAALPAPVPAASPGAEPEYLPVASVPFDRFVEGVKTEGRRRGLSQNVLNTAFAGIRPNQRVIQLDRRQAEGGMAWEEYRDRIMVSPTRVQNGRRNYTENAALLRRIEQRFSVSPSVIVAIWGVETNFGGNTGGFKVVEALATLAWEGRRASYFRNELFAALKILDEGHIRNDRMAGSWAGAMGQPQFMPSNFDRFAVDFDGDGRRDIWDDKADALASIANYFNRNGWRAGEPWGLEVIPPSGFTLDGADTQTRRPMRDFARMGFRAGNGGPLPTDRPEAQIVLPSRGAGQVFLGHHNLRVIRRYNSPVNYGLAVGLLSDRVA</sequence>
<proteinExistence type="predicted"/>
<evidence type="ECO:0000313" key="3">
    <source>
        <dbReference type="EMBL" id="GGJ20577.1"/>
    </source>
</evidence>